<proteinExistence type="predicted"/>
<evidence type="ECO:0000313" key="2">
    <source>
        <dbReference type="EMBL" id="KAH6822941.1"/>
    </source>
</evidence>
<organism evidence="2 3">
    <name type="scientific">Perilla frutescens var. hirtella</name>
    <name type="common">Perilla citriodora</name>
    <name type="synonym">Perilla setoyensis</name>
    <dbReference type="NCBI Taxonomy" id="608512"/>
    <lineage>
        <taxon>Eukaryota</taxon>
        <taxon>Viridiplantae</taxon>
        <taxon>Streptophyta</taxon>
        <taxon>Embryophyta</taxon>
        <taxon>Tracheophyta</taxon>
        <taxon>Spermatophyta</taxon>
        <taxon>Magnoliopsida</taxon>
        <taxon>eudicotyledons</taxon>
        <taxon>Gunneridae</taxon>
        <taxon>Pentapetalae</taxon>
        <taxon>asterids</taxon>
        <taxon>lamiids</taxon>
        <taxon>Lamiales</taxon>
        <taxon>Lamiaceae</taxon>
        <taxon>Nepetoideae</taxon>
        <taxon>Elsholtzieae</taxon>
        <taxon>Perilla</taxon>
    </lineage>
</organism>
<keyword evidence="3" id="KW-1185">Reference proteome</keyword>
<feature type="compositionally biased region" description="Basic and acidic residues" evidence="1">
    <location>
        <begin position="68"/>
        <end position="81"/>
    </location>
</feature>
<name>A0AAD4P1Q5_PERFH</name>
<feature type="compositionally biased region" description="Basic and acidic residues" evidence="1">
    <location>
        <begin position="118"/>
        <end position="132"/>
    </location>
</feature>
<protein>
    <submittedName>
        <fullName evidence="2">Uncharacterized protein</fullName>
    </submittedName>
</protein>
<sequence length="143" mass="16118">MWASRRALLHHLNSSNRYVSISHINQEESLRQQLHKNTGTAEGSETDTGSRKRSTPMNIGNGVTTSMEEERRKSPRKTVEPVEEMMKVAAVGAMETALKLGRIAKHTMDGMWEIAEKTTESVRDSVADDRSRNAGGNDFKYRR</sequence>
<feature type="compositionally biased region" description="Polar residues" evidence="1">
    <location>
        <begin position="55"/>
        <end position="66"/>
    </location>
</feature>
<evidence type="ECO:0000313" key="3">
    <source>
        <dbReference type="Proteomes" id="UP001190926"/>
    </source>
</evidence>
<feature type="region of interest" description="Disordered" evidence="1">
    <location>
        <begin position="118"/>
        <end position="143"/>
    </location>
</feature>
<evidence type="ECO:0000256" key="1">
    <source>
        <dbReference type="SAM" id="MobiDB-lite"/>
    </source>
</evidence>
<gene>
    <name evidence="2" type="ORF">C2S53_017759</name>
</gene>
<dbReference type="AlphaFoldDB" id="A0AAD4P1Q5"/>
<feature type="compositionally biased region" description="Polar residues" evidence="1">
    <location>
        <begin position="34"/>
        <end position="47"/>
    </location>
</feature>
<feature type="region of interest" description="Disordered" evidence="1">
    <location>
        <begin position="34"/>
        <end position="81"/>
    </location>
</feature>
<reference evidence="2 3" key="1">
    <citation type="journal article" date="2021" name="Nat. Commun.">
        <title>Incipient diploidization of the medicinal plant Perilla within 10,000 years.</title>
        <authorList>
            <person name="Zhang Y."/>
            <person name="Shen Q."/>
            <person name="Leng L."/>
            <person name="Zhang D."/>
            <person name="Chen S."/>
            <person name="Shi Y."/>
            <person name="Ning Z."/>
            <person name="Chen S."/>
        </authorList>
    </citation>
    <scope>NUCLEOTIDE SEQUENCE [LARGE SCALE GENOMIC DNA]</scope>
    <source>
        <strain evidence="3">cv. PC099</strain>
    </source>
</reference>
<accession>A0AAD4P1Q5</accession>
<dbReference type="EMBL" id="SDAM02001108">
    <property type="protein sequence ID" value="KAH6822941.1"/>
    <property type="molecule type" value="Genomic_DNA"/>
</dbReference>
<dbReference type="Proteomes" id="UP001190926">
    <property type="component" value="Unassembled WGS sequence"/>
</dbReference>
<comment type="caution">
    <text evidence="2">The sequence shown here is derived from an EMBL/GenBank/DDBJ whole genome shotgun (WGS) entry which is preliminary data.</text>
</comment>